<dbReference type="Proteomes" id="UP000325113">
    <property type="component" value="Unassembled WGS sequence"/>
</dbReference>
<sequence>MAAPALDVRAVDAALWEAAKEGNAAEARRLLDEGARVEWKKASKGGATALSQAAAEGNNDMVELLVDRGADLEAKGPYGATALVRAAARGHKDTVELLLDRGADVKAKNRDGSTALMMMASWGHKDTVELLLDRGADVKAKNRVRASTEVCCTTEGVMRRGRAVDRDGVEASRRRGVVVASHAGVGGLCRRGPSGRQ</sequence>
<dbReference type="InterPro" id="IPR002110">
    <property type="entry name" value="Ankyrin_rpt"/>
</dbReference>
<dbReference type="Gene3D" id="1.25.40.20">
    <property type="entry name" value="Ankyrin repeat-containing domain"/>
    <property type="match status" value="2"/>
</dbReference>
<keyword evidence="2 3" id="KW-0040">ANK repeat</keyword>
<reference evidence="6 7" key="1">
    <citation type="submission" date="2019-07" db="EMBL/GenBank/DDBJ databases">
        <title>Genomes of Cafeteria roenbergensis.</title>
        <authorList>
            <person name="Fischer M.G."/>
            <person name="Hackl T."/>
            <person name="Roman M."/>
        </authorList>
    </citation>
    <scope>NUCLEOTIDE SEQUENCE [LARGE SCALE GENOMIC DNA]</scope>
    <source>
        <strain evidence="4 7">Cflag</strain>
        <strain evidence="5 6">E4-10P</strain>
    </source>
</reference>
<dbReference type="PRINTS" id="PR01415">
    <property type="entry name" value="ANKYRIN"/>
</dbReference>
<evidence type="ECO:0000313" key="6">
    <source>
        <dbReference type="Proteomes" id="UP000322899"/>
    </source>
</evidence>
<keyword evidence="1" id="KW-0677">Repeat</keyword>
<dbReference type="InterPro" id="IPR036770">
    <property type="entry name" value="Ankyrin_rpt-contain_sf"/>
</dbReference>
<evidence type="ECO:0000313" key="5">
    <source>
        <dbReference type="EMBL" id="KAA0170672.1"/>
    </source>
</evidence>
<comment type="caution">
    <text evidence="4">The sequence shown here is derived from an EMBL/GenBank/DDBJ whole genome shotgun (WGS) entry which is preliminary data.</text>
</comment>
<dbReference type="PANTHER" id="PTHR24171:SF9">
    <property type="entry name" value="ANKYRIN REPEAT DOMAIN-CONTAINING PROTEIN 39"/>
    <property type="match status" value="1"/>
</dbReference>
<proteinExistence type="predicted"/>
<dbReference type="PROSITE" id="PS50297">
    <property type="entry name" value="ANK_REP_REGION"/>
    <property type="match status" value="3"/>
</dbReference>
<dbReference type="EMBL" id="VLTO01000059">
    <property type="protein sequence ID" value="KAA0170672.1"/>
    <property type="molecule type" value="Genomic_DNA"/>
</dbReference>
<name>A0A5A8D968_CAFRO</name>
<dbReference type="PROSITE" id="PS50088">
    <property type="entry name" value="ANK_REPEAT"/>
    <property type="match status" value="3"/>
</dbReference>
<dbReference type="SUPFAM" id="SSF48403">
    <property type="entry name" value="Ankyrin repeat"/>
    <property type="match status" value="1"/>
</dbReference>
<dbReference type="EMBL" id="VLTM01000033">
    <property type="protein sequence ID" value="KAA0161745.1"/>
    <property type="molecule type" value="Genomic_DNA"/>
</dbReference>
<evidence type="ECO:0000256" key="3">
    <source>
        <dbReference type="PROSITE-ProRule" id="PRU00023"/>
    </source>
</evidence>
<evidence type="ECO:0000313" key="7">
    <source>
        <dbReference type="Proteomes" id="UP000325113"/>
    </source>
</evidence>
<dbReference type="OrthoDB" id="69682at2759"/>
<gene>
    <name evidence="5" type="ORF">FNF27_06559</name>
    <name evidence="4" type="ORF">FNF31_03688</name>
</gene>
<dbReference type="AlphaFoldDB" id="A0A5A8D968"/>
<dbReference type="Pfam" id="PF12796">
    <property type="entry name" value="Ank_2"/>
    <property type="match status" value="2"/>
</dbReference>
<evidence type="ECO:0000313" key="4">
    <source>
        <dbReference type="EMBL" id="KAA0161745.1"/>
    </source>
</evidence>
<dbReference type="PANTHER" id="PTHR24171">
    <property type="entry name" value="ANKYRIN REPEAT DOMAIN-CONTAINING PROTEIN 39-RELATED"/>
    <property type="match status" value="1"/>
</dbReference>
<feature type="repeat" description="ANK" evidence="3">
    <location>
        <begin position="45"/>
        <end position="77"/>
    </location>
</feature>
<feature type="repeat" description="ANK" evidence="3">
    <location>
        <begin position="78"/>
        <end position="110"/>
    </location>
</feature>
<dbReference type="Proteomes" id="UP000322899">
    <property type="component" value="Unassembled WGS sequence"/>
</dbReference>
<evidence type="ECO:0000256" key="1">
    <source>
        <dbReference type="ARBA" id="ARBA00022737"/>
    </source>
</evidence>
<feature type="repeat" description="ANK" evidence="3">
    <location>
        <begin position="111"/>
        <end position="143"/>
    </location>
</feature>
<accession>A0A5A8D968</accession>
<organism evidence="4 7">
    <name type="scientific">Cafeteria roenbergensis</name>
    <name type="common">Marine flagellate</name>
    <dbReference type="NCBI Taxonomy" id="33653"/>
    <lineage>
        <taxon>Eukaryota</taxon>
        <taxon>Sar</taxon>
        <taxon>Stramenopiles</taxon>
        <taxon>Bigyra</taxon>
        <taxon>Opalozoa</taxon>
        <taxon>Bicosoecida</taxon>
        <taxon>Cafeteriaceae</taxon>
        <taxon>Cafeteria</taxon>
    </lineage>
</organism>
<protein>
    <submittedName>
        <fullName evidence="4">Uncharacterized protein</fullName>
    </submittedName>
</protein>
<evidence type="ECO:0000256" key="2">
    <source>
        <dbReference type="ARBA" id="ARBA00023043"/>
    </source>
</evidence>
<dbReference type="SMART" id="SM00248">
    <property type="entry name" value="ANK"/>
    <property type="match status" value="4"/>
</dbReference>